<gene>
    <name evidence="1" type="ORF">QFC21_002148</name>
</gene>
<comment type="caution">
    <text evidence="1">The sequence shown here is derived from an EMBL/GenBank/DDBJ whole genome shotgun (WGS) entry which is preliminary data.</text>
</comment>
<name>A0ACC2VYU6_9TREE</name>
<feature type="non-terminal residue" evidence="1">
    <location>
        <position position="426"/>
    </location>
</feature>
<protein>
    <submittedName>
        <fullName evidence="1">Uncharacterized protein</fullName>
    </submittedName>
</protein>
<evidence type="ECO:0000313" key="2">
    <source>
        <dbReference type="Proteomes" id="UP001227268"/>
    </source>
</evidence>
<dbReference type="Proteomes" id="UP001227268">
    <property type="component" value="Unassembled WGS sequence"/>
</dbReference>
<organism evidence="1 2">
    <name type="scientific">Naganishia friedmannii</name>
    <dbReference type="NCBI Taxonomy" id="89922"/>
    <lineage>
        <taxon>Eukaryota</taxon>
        <taxon>Fungi</taxon>
        <taxon>Dikarya</taxon>
        <taxon>Basidiomycota</taxon>
        <taxon>Agaricomycotina</taxon>
        <taxon>Tremellomycetes</taxon>
        <taxon>Filobasidiales</taxon>
        <taxon>Filobasidiaceae</taxon>
        <taxon>Naganishia</taxon>
    </lineage>
</organism>
<keyword evidence="2" id="KW-1185">Reference proteome</keyword>
<accession>A0ACC2VYU6</accession>
<dbReference type="EMBL" id="JASBWT010000005">
    <property type="protein sequence ID" value="KAJ9104650.1"/>
    <property type="molecule type" value="Genomic_DNA"/>
</dbReference>
<proteinExistence type="predicted"/>
<evidence type="ECO:0000313" key="1">
    <source>
        <dbReference type="EMBL" id="KAJ9104650.1"/>
    </source>
</evidence>
<sequence>MTILALPDEVIDIITGHLNAPQDAFGYHHFRFASTACLSKLDKIYAKDNEMYLMWSEWRRDSLALSSVCKRLRKAVFDRFWLQAVTMEWTSKKLQASHALLDASARAKVETLTLRGDCNATSTSRAALKDYVELFPHLRKIDVILVYPDVPHWEKPDKVDRADHARNKTSKALSTLVSAKSPIANSSLQSINLAIHKSNAFKGETHKYEVKGFIQDFQTDNQVKQLKMKKLDHYHLELTFSRSKRTAGDALFWRTFSNRMKEACVIPTKEAWPKEVESISLRIALEDFAMARHKNLLNMIGIGKDGSVGLVDGYLPSEKSMNGFLKQLRKTRPSLQKFDLIIYCCQIPLTSATSRQISQYTYTIASPETSRNISSTGVYKVNQLALDNLHQFYLEQEEAFGTLGSDEEADFEEETEMMIEMEEEAA</sequence>
<reference evidence="1" key="1">
    <citation type="submission" date="2023-04" db="EMBL/GenBank/DDBJ databases">
        <title>Draft Genome sequencing of Naganishia species isolated from polar environments using Oxford Nanopore Technology.</title>
        <authorList>
            <person name="Leo P."/>
            <person name="Venkateswaran K."/>
        </authorList>
    </citation>
    <scope>NUCLEOTIDE SEQUENCE</scope>
    <source>
        <strain evidence="1">MNA-CCFEE 5423</strain>
    </source>
</reference>